<dbReference type="InterPro" id="IPR002048">
    <property type="entry name" value="EF_hand_dom"/>
</dbReference>
<reference evidence="17 18" key="1">
    <citation type="submission" date="2021-04" db="EMBL/GenBank/DDBJ databases">
        <authorList>
            <person name="Bliznina A."/>
        </authorList>
    </citation>
    <scope>NUCLEOTIDE SEQUENCE [LARGE SCALE GENOMIC DNA]</scope>
</reference>
<keyword evidence="13" id="KW-0012">Acyltransferase</keyword>
<evidence type="ECO:0000256" key="9">
    <source>
        <dbReference type="ARBA" id="ARBA00023098"/>
    </source>
</evidence>
<evidence type="ECO:0000259" key="16">
    <source>
        <dbReference type="PROSITE" id="PS50222"/>
    </source>
</evidence>
<evidence type="ECO:0000256" key="12">
    <source>
        <dbReference type="ARBA" id="ARBA00023264"/>
    </source>
</evidence>
<proteinExistence type="inferred from homology"/>
<comment type="pathway">
    <text evidence="2">Lipid metabolism; phospholipid metabolism.</text>
</comment>
<keyword evidence="7" id="KW-0106">Calcium</keyword>
<dbReference type="InterPro" id="IPR002123">
    <property type="entry name" value="Plipid/glycerol_acylTrfase"/>
</dbReference>
<dbReference type="Pfam" id="PF01553">
    <property type="entry name" value="Acyltransferase"/>
    <property type="match status" value="1"/>
</dbReference>
<keyword evidence="4" id="KW-0444">Lipid biosynthesis</keyword>
<evidence type="ECO:0000256" key="3">
    <source>
        <dbReference type="ARBA" id="ARBA00008655"/>
    </source>
</evidence>
<dbReference type="Gene3D" id="1.10.238.10">
    <property type="entry name" value="EF-hand"/>
    <property type="match status" value="1"/>
</dbReference>
<keyword evidence="18" id="KW-1185">Reference proteome</keyword>
<evidence type="ECO:0000256" key="10">
    <source>
        <dbReference type="ARBA" id="ARBA00023136"/>
    </source>
</evidence>
<evidence type="ECO:0000256" key="11">
    <source>
        <dbReference type="ARBA" id="ARBA00023209"/>
    </source>
</evidence>
<dbReference type="PANTHER" id="PTHR23063">
    <property type="entry name" value="PHOSPHOLIPID ACYLTRANSFERASE"/>
    <property type="match status" value="1"/>
</dbReference>
<dbReference type="SUPFAM" id="SSF69593">
    <property type="entry name" value="Glycerol-3-phosphate (1)-acyltransferase"/>
    <property type="match status" value="1"/>
</dbReference>
<evidence type="ECO:0000256" key="6">
    <source>
        <dbReference type="ARBA" id="ARBA00022692"/>
    </source>
</evidence>
<comment type="subcellular location">
    <subcellularLocation>
        <location evidence="1">Membrane</location>
    </subcellularLocation>
</comment>
<keyword evidence="5" id="KW-0808">Transferase</keyword>
<dbReference type="EMBL" id="OU015569">
    <property type="protein sequence ID" value="CAG5097712.1"/>
    <property type="molecule type" value="Genomic_DNA"/>
</dbReference>
<sequence length="477" mass="54536">MTHYLHEAVNPFRFDLEIPWYRYIQIVIATFTLVPFRICASILAATAIYIAGVITTIGLPLQADEYDIVGFRSKLQYFLTRICYGFWRICLGVRVTTKGTAVSKDKAQVLVLGPHSTVYDTMIADQIPHCPFPWTLVGGTYGNEFSYRMFRSLGSIFVDRTDRSSTSNAIEVINQRVADPKWPQLMIWPEGTTHNRLGMMKFKNGAFNPGAVVQPLTLKWTNNWDTFTWCFMGPSFLQMIYLTLCQFSINVEINFLDPVTPTKEEKANPSLFAERVQKVMADSLEIPALNLTRDDGLAHMKATEYGLPGHVANIDIESYRKQSGLSREKYTKNSNKLADYDNLCTFLQLPIGLFTKQVFAKYDKDGIFCFTFKNFLDRRLGTFYPASERINYEKLMECMDVDNDGAISLGDIQAVFPKIFGGQAPIFAQIWDLHSDGRKVLDLVDLKRICHEYPEYAFIYECFLESRENSRVSRVLG</sequence>
<dbReference type="Proteomes" id="UP001158576">
    <property type="component" value="Chromosome XSR"/>
</dbReference>
<dbReference type="PROSITE" id="PS00018">
    <property type="entry name" value="EF_HAND_1"/>
    <property type="match status" value="1"/>
</dbReference>
<dbReference type="InterPro" id="IPR018247">
    <property type="entry name" value="EF_Hand_1_Ca_BS"/>
</dbReference>
<evidence type="ECO:0000256" key="1">
    <source>
        <dbReference type="ARBA" id="ARBA00004370"/>
    </source>
</evidence>
<feature type="domain" description="EF-hand" evidence="16">
    <location>
        <begin position="387"/>
        <end position="422"/>
    </location>
</feature>
<keyword evidence="10 15" id="KW-0472">Membrane</keyword>
<comment type="similarity">
    <text evidence="3">Belongs to the 1-acyl-sn-glycerol-3-phosphate acyltransferase family.</text>
</comment>
<evidence type="ECO:0000256" key="4">
    <source>
        <dbReference type="ARBA" id="ARBA00022516"/>
    </source>
</evidence>
<dbReference type="PANTHER" id="PTHR23063:SF52">
    <property type="entry name" value="LYSOPHOSPHATIDYLCHOLINE ACYLTRANSFERASE"/>
    <property type="match status" value="1"/>
</dbReference>
<dbReference type="SMART" id="SM00563">
    <property type="entry name" value="PlsC"/>
    <property type="match status" value="1"/>
</dbReference>
<keyword evidence="6 15" id="KW-0812">Transmembrane</keyword>
<dbReference type="PROSITE" id="PS50222">
    <property type="entry name" value="EF_HAND_2"/>
    <property type="match status" value="1"/>
</dbReference>
<accession>A0ABN7SG80</accession>
<keyword evidence="12" id="KW-1208">Phospholipid metabolism</keyword>
<evidence type="ECO:0000256" key="2">
    <source>
        <dbReference type="ARBA" id="ARBA00005074"/>
    </source>
</evidence>
<feature type="transmembrane region" description="Helical" evidence="15">
    <location>
        <begin position="43"/>
        <end position="63"/>
    </location>
</feature>
<organism evidence="17 18">
    <name type="scientific">Oikopleura dioica</name>
    <name type="common">Tunicate</name>
    <dbReference type="NCBI Taxonomy" id="34765"/>
    <lineage>
        <taxon>Eukaryota</taxon>
        <taxon>Metazoa</taxon>
        <taxon>Chordata</taxon>
        <taxon>Tunicata</taxon>
        <taxon>Appendicularia</taxon>
        <taxon>Copelata</taxon>
        <taxon>Oikopleuridae</taxon>
        <taxon>Oikopleura</taxon>
    </lineage>
</organism>
<evidence type="ECO:0000313" key="18">
    <source>
        <dbReference type="Proteomes" id="UP001158576"/>
    </source>
</evidence>
<evidence type="ECO:0000256" key="7">
    <source>
        <dbReference type="ARBA" id="ARBA00022837"/>
    </source>
</evidence>
<dbReference type="InterPro" id="IPR011992">
    <property type="entry name" value="EF-hand-dom_pair"/>
</dbReference>
<dbReference type="SUPFAM" id="SSF47473">
    <property type="entry name" value="EF-hand"/>
    <property type="match status" value="1"/>
</dbReference>
<evidence type="ECO:0000256" key="15">
    <source>
        <dbReference type="SAM" id="Phobius"/>
    </source>
</evidence>
<gene>
    <name evidence="17" type="ORF">OKIOD_LOCUS6757</name>
</gene>
<keyword evidence="8 15" id="KW-1133">Transmembrane helix</keyword>
<protein>
    <submittedName>
        <fullName evidence="17">Oidioi.mRNA.OKI2018_I69.XSR.g15199.t1.cds</fullName>
    </submittedName>
</protein>
<evidence type="ECO:0000313" key="17">
    <source>
        <dbReference type="EMBL" id="CAG5097712.1"/>
    </source>
</evidence>
<evidence type="ECO:0000256" key="5">
    <source>
        <dbReference type="ARBA" id="ARBA00022679"/>
    </source>
</evidence>
<evidence type="ECO:0000256" key="13">
    <source>
        <dbReference type="ARBA" id="ARBA00023315"/>
    </source>
</evidence>
<name>A0ABN7SG80_OIKDI</name>
<evidence type="ECO:0000256" key="8">
    <source>
        <dbReference type="ARBA" id="ARBA00022989"/>
    </source>
</evidence>
<dbReference type="CDD" id="cd07991">
    <property type="entry name" value="LPLAT_LPCAT1-like"/>
    <property type="match status" value="1"/>
</dbReference>
<comment type="pathway">
    <text evidence="14">Phospholipid metabolism.</text>
</comment>
<keyword evidence="9" id="KW-0443">Lipid metabolism</keyword>
<evidence type="ECO:0000256" key="14">
    <source>
        <dbReference type="ARBA" id="ARBA00025707"/>
    </source>
</evidence>
<dbReference type="InterPro" id="IPR045252">
    <property type="entry name" value="LPCAT1-like"/>
</dbReference>
<keyword evidence="11" id="KW-0594">Phospholipid biosynthesis</keyword>